<keyword evidence="1" id="KW-0812">Transmembrane</keyword>
<keyword evidence="1" id="KW-0472">Membrane</keyword>
<name>A0AAC8YNR6_AMIAI</name>
<evidence type="ECO:0000256" key="1">
    <source>
        <dbReference type="SAM" id="Phobius"/>
    </source>
</evidence>
<keyword evidence="1" id="KW-1133">Transmembrane helix</keyword>
<dbReference type="AlphaFoldDB" id="A0AAC8YNR6"/>
<evidence type="ECO:0000313" key="4">
    <source>
        <dbReference type="Proteomes" id="UP000075755"/>
    </source>
</evidence>
<reference evidence="3 4" key="1">
    <citation type="submission" date="2016-03" db="EMBL/GenBank/DDBJ databases">
        <title>Complete genome of Aminobacter aminovorans KCTC 2477.</title>
        <authorList>
            <person name="Kim K.M."/>
        </authorList>
    </citation>
    <scope>NUCLEOTIDE SEQUENCE [LARGE SCALE GENOMIC DNA]</scope>
    <source>
        <strain evidence="3 4">KCTC 2477</strain>
    </source>
</reference>
<dbReference type="Pfam" id="PF14067">
    <property type="entry name" value="LssY_C"/>
    <property type="match status" value="1"/>
</dbReference>
<protein>
    <recommendedName>
        <fullName evidence="2">LssY-like C-terminal domain-containing protein</fullName>
    </recommendedName>
</protein>
<evidence type="ECO:0000259" key="2">
    <source>
        <dbReference type="Pfam" id="PF14067"/>
    </source>
</evidence>
<dbReference type="KEGG" id="aak:AA2016_2499"/>
<sequence>MSRHCFGSTHRQRGLMLRGKLHRQATLWFIALCVSYLALAYFAAPEFWSLRFLRDGPRPESLLTTTEQGIPGDPINIGLVGSELDVTAAFAAAGWDRADKLSVKSALEIGESVLLDRPYADAPVSTLLFNGRRQDLAFEKPVGKSADVRHHVRLWLTFTPGADGRPTWYGAASFDRGIGVSHDTGAVTHHIGPDIDAERDSLIGDLTSAGRIIEVKTMSGIGLTKAGRNGEGDPYYTDGKMLMAVLVPDR</sequence>
<feature type="domain" description="LssY-like C-terminal" evidence="2">
    <location>
        <begin position="63"/>
        <end position="241"/>
    </location>
</feature>
<organism evidence="3 4">
    <name type="scientific">Aminobacter aminovorans</name>
    <name type="common">Chelatobacter heintzii</name>
    <dbReference type="NCBI Taxonomy" id="83263"/>
    <lineage>
        <taxon>Bacteria</taxon>
        <taxon>Pseudomonadati</taxon>
        <taxon>Pseudomonadota</taxon>
        <taxon>Alphaproteobacteria</taxon>
        <taxon>Hyphomicrobiales</taxon>
        <taxon>Phyllobacteriaceae</taxon>
        <taxon>Aminobacter</taxon>
    </lineage>
</organism>
<feature type="transmembrane region" description="Helical" evidence="1">
    <location>
        <begin position="25"/>
        <end position="44"/>
    </location>
</feature>
<evidence type="ECO:0000313" key="3">
    <source>
        <dbReference type="EMBL" id="AMS41424.1"/>
    </source>
</evidence>
<dbReference type="InterPro" id="IPR025902">
    <property type="entry name" value="LssY-like-C_dom"/>
</dbReference>
<dbReference type="EMBL" id="CP015005">
    <property type="protein sequence ID" value="AMS41424.1"/>
    <property type="molecule type" value="Genomic_DNA"/>
</dbReference>
<accession>A0AAC8YNR6</accession>
<dbReference type="Proteomes" id="UP000075755">
    <property type="component" value="Chromosome"/>
</dbReference>
<proteinExistence type="predicted"/>
<gene>
    <name evidence="3" type="ORF">AA2016_2499</name>
</gene>